<dbReference type="EMBL" id="MN602266">
    <property type="protein sequence ID" value="QGH74667.1"/>
    <property type="molecule type" value="Genomic_DNA"/>
</dbReference>
<proteinExistence type="predicted"/>
<reference evidence="1 2" key="1">
    <citation type="submission" date="2019-10" db="EMBL/GenBank/DDBJ databases">
        <title>Isolation and characterisation of a new family of globally distributed lytic roseophage, the Naomivirus.</title>
        <authorList>
            <person name="Rihtman B."/>
            <person name="Puxty R.J."/>
            <person name="Hapeshi A."/>
            <person name="Zhan Y."/>
            <person name="Michinevski S."/>
            <person name="Waterfield N.R."/>
            <person name="Chen F."/>
            <person name="Millard A.D."/>
            <person name="Scanlan D.J."/>
            <person name="Chen Y."/>
        </authorList>
    </citation>
    <scope>NUCLEOTIDE SEQUENCE [LARGE SCALE GENOMIC DNA]</scope>
</reference>
<evidence type="ECO:0000313" key="1">
    <source>
        <dbReference type="EMBL" id="QGH74667.1"/>
    </source>
</evidence>
<protein>
    <submittedName>
        <fullName evidence="1">Uncharacterized protein</fullName>
    </submittedName>
</protein>
<organism evidence="1 2">
    <name type="scientific">Bacteriophage DSS3_VP1</name>
    <dbReference type="NCBI Taxonomy" id="2664196"/>
    <lineage>
        <taxon>Viruses</taxon>
        <taxon>Duplodnaviria</taxon>
        <taxon>Heunggongvirae</taxon>
        <taxon>Uroviricota</taxon>
        <taxon>Caudoviricetes</taxon>
        <taxon>Naomviridae</taxon>
        <taxon>Noahvirus</taxon>
        <taxon>Noahvirus arc</taxon>
    </lineage>
</organism>
<keyword evidence="2" id="KW-1185">Reference proteome</keyword>
<gene>
    <name evidence="1" type="ORF">DSS3VP1_00099</name>
</gene>
<evidence type="ECO:0000313" key="2">
    <source>
        <dbReference type="Proteomes" id="UP000594402"/>
    </source>
</evidence>
<accession>A0A7S5FQJ6</accession>
<dbReference type="Proteomes" id="UP000594402">
    <property type="component" value="Segment"/>
</dbReference>
<name>A0A7S5FQJ6_9CAUD</name>
<sequence>MLKNPTVNLRIEGLQLVSYVDTDFGGPARNVIAVDDDPANLQRKGELVRAMTPSEQRCIWYDEREDVFGLNKENDHA</sequence>